<dbReference type="Proteomes" id="UP000799440">
    <property type="component" value="Unassembled WGS sequence"/>
</dbReference>
<sequence length="149" mass="17004">MLIRLKEEKAAHADSSSCLCYIDSNGHYHCAEEFIDRTLYSVLSNPDRLLESLRDHGQLEVPSLEEIFRGWDDSIILDSFWVAAEALTISPPRQEPIRPFEARHGTYCGRHLGPQALQSKNSYLENLGHEAVSREFDLRQKFNVASVCQ</sequence>
<dbReference type="EMBL" id="MU006565">
    <property type="protein sequence ID" value="KAF2749791.1"/>
    <property type="molecule type" value="Genomic_DNA"/>
</dbReference>
<dbReference type="AlphaFoldDB" id="A0A6A6VKR3"/>
<keyword evidence="2" id="KW-1185">Reference proteome</keyword>
<protein>
    <submittedName>
        <fullName evidence="1">Uncharacterized protein</fullName>
    </submittedName>
</protein>
<reference evidence="1" key="1">
    <citation type="journal article" date="2020" name="Stud. Mycol.">
        <title>101 Dothideomycetes genomes: a test case for predicting lifestyles and emergence of pathogens.</title>
        <authorList>
            <person name="Haridas S."/>
            <person name="Albert R."/>
            <person name="Binder M."/>
            <person name="Bloem J."/>
            <person name="Labutti K."/>
            <person name="Salamov A."/>
            <person name="Andreopoulos B."/>
            <person name="Baker S."/>
            <person name="Barry K."/>
            <person name="Bills G."/>
            <person name="Bluhm B."/>
            <person name="Cannon C."/>
            <person name="Castanera R."/>
            <person name="Culley D."/>
            <person name="Daum C."/>
            <person name="Ezra D."/>
            <person name="Gonzalez J."/>
            <person name="Henrissat B."/>
            <person name="Kuo A."/>
            <person name="Liang C."/>
            <person name="Lipzen A."/>
            <person name="Lutzoni F."/>
            <person name="Magnuson J."/>
            <person name="Mondo S."/>
            <person name="Nolan M."/>
            <person name="Ohm R."/>
            <person name="Pangilinan J."/>
            <person name="Park H.-J."/>
            <person name="Ramirez L."/>
            <person name="Alfaro M."/>
            <person name="Sun H."/>
            <person name="Tritt A."/>
            <person name="Yoshinaga Y."/>
            <person name="Zwiers L.-H."/>
            <person name="Turgeon B."/>
            <person name="Goodwin S."/>
            <person name="Spatafora J."/>
            <person name="Crous P."/>
            <person name="Grigoriev I."/>
        </authorList>
    </citation>
    <scope>NUCLEOTIDE SEQUENCE</scope>
    <source>
        <strain evidence="1">CBS 119925</strain>
    </source>
</reference>
<name>A0A6A6VKR3_9PLEO</name>
<accession>A0A6A6VKR3</accession>
<dbReference type="OrthoDB" id="5981550at2759"/>
<gene>
    <name evidence="1" type="ORF">M011DRAFT_465460</name>
</gene>
<evidence type="ECO:0000313" key="2">
    <source>
        <dbReference type="Proteomes" id="UP000799440"/>
    </source>
</evidence>
<organism evidence="1 2">
    <name type="scientific">Sporormia fimetaria CBS 119925</name>
    <dbReference type="NCBI Taxonomy" id="1340428"/>
    <lineage>
        <taxon>Eukaryota</taxon>
        <taxon>Fungi</taxon>
        <taxon>Dikarya</taxon>
        <taxon>Ascomycota</taxon>
        <taxon>Pezizomycotina</taxon>
        <taxon>Dothideomycetes</taxon>
        <taxon>Pleosporomycetidae</taxon>
        <taxon>Pleosporales</taxon>
        <taxon>Sporormiaceae</taxon>
        <taxon>Sporormia</taxon>
    </lineage>
</organism>
<proteinExistence type="predicted"/>
<evidence type="ECO:0000313" key="1">
    <source>
        <dbReference type="EMBL" id="KAF2749791.1"/>
    </source>
</evidence>